<evidence type="ECO:0000313" key="9">
    <source>
        <dbReference type="EMBL" id="MBC5833411.1"/>
    </source>
</evidence>
<dbReference type="InterPro" id="IPR034080">
    <property type="entry name" value="Protease_P7-like_dom"/>
</dbReference>
<dbReference type="InterPro" id="IPR023828">
    <property type="entry name" value="Peptidase_S8_Ser-AS"/>
</dbReference>
<dbReference type="PROSITE" id="PS00136">
    <property type="entry name" value="SUBTILASE_ASP"/>
    <property type="match status" value="1"/>
</dbReference>
<dbReference type="PRINTS" id="PR00723">
    <property type="entry name" value="SUBTILISIN"/>
</dbReference>
<dbReference type="Pfam" id="PF00082">
    <property type="entry name" value="Peptidase_S8"/>
    <property type="match status" value="1"/>
</dbReference>
<evidence type="ECO:0000256" key="2">
    <source>
        <dbReference type="ARBA" id="ARBA00022670"/>
    </source>
</evidence>
<dbReference type="Gene3D" id="3.40.50.200">
    <property type="entry name" value="Peptidase S8/S53 domain"/>
    <property type="match status" value="2"/>
</dbReference>
<gene>
    <name evidence="9" type="ORF">H8R27_00795</name>
</gene>
<dbReference type="InterPro" id="IPR036852">
    <property type="entry name" value="Peptidase_S8/S53_dom_sf"/>
</dbReference>
<dbReference type="PANTHER" id="PTHR43399">
    <property type="entry name" value="SUBTILISIN-RELATED"/>
    <property type="match status" value="1"/>
</dbReference>
<feature type="active site" description="Charge relay system" evidence="5">
    <location>
        <position position="89"/>
    </location>
</feature>
<feature type="active site" description="Charge relay system" evidence="5">
    <location>
        <position position="455"/>
    </location>
</feature>
<feature type="chain" id="PRO_5045797523" evidence="7">
    <location>
        <begin position="18"/>
        <end position="531"/>
    </location>
</feature>
<dbReference type="CDD" id="cd07483">
    <property type="entry name" value="Peptidases_S8_Subtilisin_Novo-like"/>
    <property type="match status" value="1"/>
</dbReference>
<feature type="signal peptide" evidence="7">
    <location>
        <begin position="1"/>
        <end position="17"/>
    </location>
</feature>
<feature type="active site" description="Charge relay system" evidence="5">
    <location>
        <position position="285"/>
    </location>
</feature>
<dbReference type="RefSeq" id="WP_166124664.1">
    <property type="nucleotide sequence ID" value="NZ_JAANOQ010000001.1"/>
</dbReference>
<dbReference type="InterPro" id="IPR051048">
    <property type="entry name" value="Peptidase_S8/S53_subtilisin"/>
</dbReference>
<dbReference type="InterPro" id="IPR000209">
    <property type="entry name" value="Peptidase_S8/S53_dom"/>
</dbReference>
<keyword evidence="3 5" id="KW-0378">Hydrolase</keyword>
<dbReference type="Proteomes" id="UP000605990">
    <property type="component" value="Unassembled WGS sequence"/>
</dbReference>
<dbReference type="InterPro" id="IPR017308">
    <property type="entry name" value="Pept_S8_subtilisin_bacteroid"/>
</dbReference>
<proteinExistence type="inferred from homology"/>
<feature type="domain" description="Peptidase S8/S53" evidence="8">
    <location>
        <begin position="80"/>
        <end position="491"/>
    </location>
</feature>
<reference evidence="9 10" key="1">
    <citation type="submission" date="2020-08" db="EMBL/GenBank/DDBJ databases">
        <title>Description of novel Flavobacterium F-408 isolate.</title>
        <authorList>
            <person name="Saticioglu I.B."/>
            <person name="Duman M."/>
            <person name="Altun S."/>
        </authorList>
    </citation>
    <scope>NUCLEOTIDE SEQUENCE [LARGE SCALE GENOMIC DNA]</scope>
    <source>
        <strain evidence="9 10">F-408</strain>
    </source>
</reference>
<dbReference type="PROSITE" id="PS51257">
    <property type="entry name" value="PROKAR_LIPOPROTEIN"/>
    <property type="match status" value="1"/>
</dbReference>
<sequence>MKIQFKPLFLSAAIALALTGCGSAKMVSAPVESIDKMPLKTTPLAEKDLQRWSHLDLVKDTVPGMSVDKAYTELLKGKKGTKVIVGIVDSGVDINHEDLKAVIWTNPKEIAGNKIDDDKNGYVDDIHGWNFLGDAVHEQLEMTRIVKKGPSTPEYAKAKAKLDEEIQGLQGNKQQLDMILNAEKAIKTHLKKDNFTLEEVKKIETTDKSLLQAKAMFSQFLTGMTKVEFDKEIEGFKDHVYGQLNYNLNVDFDGRKIVGDNPNDLTDTKYGNNNVVGPEPKEAKHGTHVAGIVAQVRGNKKGGDGVASTVAIMAVRAVPNGDEYDKDIALGIRYAVDNGAKVINGSFGKYFSQNKEWVIDAIKYAESKDVLLVIAAGNESFDLDVTNKYPNDTYDNSPEFAKNVLIIGALSPEYGSKMVAGFSNYGKNNVDIFSPGDKIYATTPLNTYEYLQGTSMASPNVAGVAALVRSYYPSLTAVQVKQVIMESGTSLTNTVSIGEDKHKAGFADVSKSGKIVNAYNALLLAEKMAKK</sequence>
<dbReference type="PROSITE" id="PS00138">
    <property type="entry name" value="SUBTILASE_SER"/>
    <property type="match status" value="1"/>
</dbReference>
<evidence type="ECO:0000256" key="1">
    <source>
        <dbReference type="ARBA" id="ARBA00011073"/>
    </source>
</evidence>
<name>A0ABR7IUG5_9FLAO</name>
<dbReference type="PROSITE" id="PS51892">
    <property type="entry name" value="SUBTILASE"/>
    <property type="match status" value="1"/>
</dbReference>
<protein>
    <submittedName>
        <fullName evidence="9">S8 family peptidase</fullName>
    </submittedName>
</protein>
<dbReference type="EMBL" id="JACRUN010000001">
    <property type="protein sequence ID" value="MBC5833411.1"/>
    <property type="molecule type" value="Genomic_DNA"/>
</dbReference>
<dbReference type="InterPro" id="IPR015500">
    <property type="entry name" value="Peptidase_S8_subtilisin-rel"/>
</dbReference>
<evidence type="ECO:0000256" key="6">
    <source>
        <dbReference type="RuleBase" id="RU003355"/>
    </source>
</evidence>
<dbReference type="SUPFAM" id="SSF52743">
    <property type="entry name" value="Subtilisin-like"/>
    <property type="match status" value="1"/>
</dbReference>
<dbReference type="PIRSF" id="PIRSF037892">
    <property type="entry name" value="Subtilisin_rel_SRU_0565"/>
    <property type="match status" value="1"/>
</dbReference>
<evidence type="ECO:0000256" key="4">
    <source>
        <dbReference type="ARBA" id="ARBA00022825"/>
    </source>
</evidence>
<dbReference type="PANTHER" id="PTHR43399:SF4">
    <property type="entry name" value="CELL WALL-ASSOCIATED PROTEASE"/>
    <property type="match status" value="1"/>
</dbReference>
<evidence type="ECO:0000259" key="8">
    <source>
        <dbReference type="Pfam" id="PF00082"/>
    </source>
</evidence>
<keyword evidence="4 5" id="KW-0720">Serine protease</keyword>
<dbReference type="InterPro" id="IPR023827">
    <property type="entry name" value="Peptidase_S8_Asp-AS"/>
</dbReference>
<evidence type="ECO:0000256" key="7">
    <source>
        <dbReference type="SAM" id="SignalP"/>
    </source>
</evidence>
<evidence type="ECO:0000313" key="10">
    <source>
        <dbReference type="Proteomes" id="UP000605990"/>
    </source>
</evidence>
<evidence type="ECO:0000256" key="3">
    <source>
        <dbReference type="ARBA" id="ARBA00022801"/>
    </source>
</evidence>
<accession>A0ABR7IUG5</accession>
<comment type="similarity">
    <text evidence="1 5 6">Belongs to the peptidase S8 family.</text>
</comment>
<organism evidence="9 10">
    <name type="scientific">Flavobacterium bernardetii</name>
    <dbReference type="NCBI Taxonomy" id="2813823"/>
    <lineage>
        <taxon>Bacteria</taxon>
        <taxon>Pseudomonadati</taxon>
        <taxon>Bacteroidota</taxon>
        <taxon>Flavobacteriia</taxon>
        <taxon>Flavobacteriales</taxon>
        <taxon>Flavobacteriaceae</taxon>
        <taxon>Flavobacterium</taxon>
    </lineage>
</organism>
<keyword evidence="2 5" id="KW-0645">Protease</keyword>
<comment type="caution">
    <text evidence="9">The sequence shown here is derived from an EMBL/GenBank/DDBJ whole genome shotgun (WGS) entry which is preliminary data.</text>
</comment>
<keyword evidence="7" id="KW-0732">Signal</keyword>
<keyword evidence="10" id="KW-1185">Reference proteome</keyword>
<evidence type="ECO:0000256" key="5">
    <source>
        <dbReference type="PROSITE-ProRule" id="PRU01240"/>
    </source>
</evidence>